<dbReference type="SUPFAM" id="SSF47473">
    <property type="entry name" value="EF-hand"/>
    <property type="match status" value="1"/>
</dbReference>
<evidence type="ECO:0000256" key="2">
    <source>
        <dbReference type="ARBA" id="ARBA00022707"/>
    </source>
</evidence>
<keyword evidence="7" id="KW-0732">Signal</keyword>
<reference evidence="9" key="1">
    <citation type="submission" date="2021-01" db="EMBL/GenBank/DDBJ databases">
        <authorList>
            <person name="Corre E."/>
            <person name="Pelletier E."/>
            <person name="Niang G."/>
            <person name="Scheremetjew M."/>
            <person name="Finn R."/>
            <person name="Kale V."/>
            <person name="Holt S."/>
            <person name="Cochrane G."/>
            <person name="Meng A."/>
            <person name="Brown T."/>
            <person name="Cohen L."/>
        </authorList>
    </citation>
    <scope>NUCLEOTIDE SEQUENCE</scope>
    <source>
        <strain evidence="9">CCMP622</strain>
    </source>
</reference>
<feature type="domain" description="EF-hand" evidence="8">
    <location>
        <begin position="230"/>
        <end position="265"/>
    </location>
</feature>
<proteinExistence type="inferred from homology"/>
<evidence type="ECO:0000259" key="8">
    <source>
        <dbReference type="PROSITE" id="PS50222"/>
    </source>
</evidence>
<feature type="chain" id="PRO_5031142033" description="EF-hand domain-containing protein" evidence="7">
    <location>
        <begin position="21"/>
        <end position="277"/>
    </location>
</feature>
<keyword evidence="2" id="KW-0519">Myristate</keyword>
<name>A0A7S2TTG3_9EUKA</name>
<feature type="domain" description="EF-hand" evidence="8">
    <location>
        <begin position="137"/>
        <end position="172"/>
    </location>
</feature>
<dbReference type="EMBL" id="HBHP01018080">
    <property type="protein sequence ID" value="CAD9766548.1"/>
    <property type="molecule type" value="Transcribed_RNA"/>
</dbReference>
<dbReference type="InterPro" id="IPR018247">
    <property type="entry name" value="EF_Hand_1_Ca_BS"/>
</dbReference>
<dbReference type="CDD" id="cd00051">
    <property type="entry name" value="EFh"/>
    <property type="match status" value="1"/>
</dbReference>
<evidence type="ECO:0000256" key="3">
    <source>
        <dbReference type="ARBA" id="ARBA00022723"/>
    </source>
</evidence>
<feature type="signal peptide" evidence="7">
    <location>
        <begin position="1"/>
        <end position="20"/>
    </location>
</feature>
<dbReference type="InterPro" id="IPR002048">
    <property type="entry name" value="EF_hand_dom"/>
</dbReference>
<evidence type="ECO:0000256" key="1">
    <source>
        <dbReference type="ARBA" id="ARBA00006049"/>
    </source>
</evidence>
<keyword evidence="5" id="KW-0106">Calcium</keyword>
<protein>
    <recommendedName>
        <fullName evidence="8">EF-hand domain-containing protein</fullName>
    </recommendedName>
</protein>
<dbReference type="Gene3D" id="1.10.238.10">
    <property type="entry name" value="EF-hand"/>
    <property type="match status" value="1"/>
</dbReference>
<dbReference type="InterPro" id="IPR011992">
    <property type="entry name" value="EF-hand-dom_pair"/>
</dbReference>
<sequence>MGGEALGLWMVLALASRASGGGLRHRCPHTKKLPFRIRSSAARSPMESSEPTMQEMLSRVQLSSSEEQRIRENLKSCWPQLPAGAGAGMVEMFRLGVASLMDERDQKSRSINMARLKQRLDKAREEPPQAVPQGLTCDTNILGETLLMFDRNGDGEIDFVEACECFMFYAEIGLGRPVEEQQRMVFSLMDEDNDQKVTLKELRSFVRMALRTGLIGDEQLSKVAESEDATVEAIADKYLKLMDLDRDSTISFQEFQMLGKRAFNWEVFSKRLCNNQQ</sequence>
<dbReference type="PANTHER" id="PTHR23055">
    <property type="entry name" value="CALCIUM BINDING PROTEINS"/>
    <property type="match status" value="1"/>
</dbReference>
<dbReference type="PROSITE" id="PS00018">
    <property type="entry name" value="EF_HAND_1"/>
    <property type="match status" value="1"/>
</dbReference>
<evidence type="ECO:0000256" key="5">
    <source>
        <dbReference type="ARBA" id="ARBA00022837"/>
    </source>
</evidence>
<dbReference type="InterPro" id="IPR028846">
    <property type="entry name" value="Recoverin"/>
</dbReference>
<organism evidence="9">
    <name type="scientific">Lotharella oceanica</name>
    <dbReference type="NCBI Taxonomy" id="641309"/>
    <lineage>
        <taxon>Eukaryota</taxon>
        <taxon>Sar</taxon>
        <taxon>Rhizaria</taxon>
        <taxon>Cercozoa</taxon>
        <taxon>Chlorarachniophyceae</taxon>
        <taxon>Lotharella</taxon>
    </lineage>
</organism>
<accession>A0A7S2TTG3</accession>
<comment type="similarity">
    <text evidence="1">Belongs to the recoverin family.</text>
</comment>
<dbReference type="Pfam" id="PF13499">
    <property type="entry name" value="EF-hand_7"/>
    <property type="match status" value="1"/>
</dbReference>
<feature type="domain" description="EF-hand" evidence="8">
    <location>
        <begin position="177"/>
        <end position="212"/>
    </location>
</feature>
<evidence type="ECO:0000256" key="7">
    <source>
        <dbReference type="SAM" id="SignalP"/>
    </source>
</evidence>
<dbReference type="PANTHER" id="PTHR23055:SF178">
    <property type="entry name" value="NEUROCALCIN HOMOLOG"/>
    <property type="match status" value="1"/>
</dbReference>
<evidence type="ECO:0000313" key="9">
    <source>
        <dbReference type="EMBL" id="CAD9766548.1"/>
    </source>
</evidence>
<evidence type="ECO:0000256" key="6">
    <source>
        <dbReference type="ARBA" id="ARBA00023288"/>
    </source>
</evidence>
<keyword evidence="3" id="KW-0479">Metal-binding</keyword>
<keyword evidence="4" id="KW-0677">Repeat</keyword>
<gene>
    <name evidence="9" type="ORF">LSP00402_LOCUS11221</name>
</gene>
<dbReference type="PROSITE" id="PS50222">
    <property type="entry name" value="EF_HAND_2"/>
    <property type="match status" value="3"/>
</dbReference>
<dbReference type="SMART" id="SM00054">
    <property type="entry name" value="EFh"/>
    <property type="match status" value="3"/>
</dbReference>
<dbReference type="AlphaFoldDB" id="A0A7S2TTG3"/>
<dbReference type="Pfam" id="PF13202">
    <property type="entry name" value="EF-hand_5"/>
    <property type="match status" value="1"/>
</dbReference>
<evidence type="ECO:0000256" key="4">
    <source>
        <dbReference type="ARBA" id="ARBA00022737"/>
    </source>
</evidence>
<keyword evidence="6" id="KW-0449">Lipoprotein</keyword>
<dbReference type="GO" id="GO:0005509">
    <property type="term" value="F:calcium ion binding"/>
    <property type="evidence" value="ECO:0007669"/>
    <property type="project" value="InterPro"/>
</dbReference>